<feature type="region of interest" description="Disordered" evidence="7">
    <location>
        <begin position="313"/>
        <end position="345"/>
    </location>
</feature>
<dbReference type="AlphaFoldDB" id="A0A834VHT7"/>
<feature type="region of interest" description="Disordered" evidence="7">
    <location>
        <begin position="196"/>
        <end position="235"/>
    </location>
</feature>
<evidence type="ECO:0000256" key="4">
    <source>
        <dbReference type="ARBA" id="ARBA00023125"/>
    </source>
</evidence>
<dbReference type="InterPro" id="IPR050283">
    <property type="entry name" value="E-box_TF_Regulators"/>
</dbReference>
<feature type="region of interest" description="Disordered" evidence="7">
    <location>
        <begin position="80"/>
        <end position="113"/>
    </location>
</feature>
<keyword evidence="3" id="KW-0805">Transcription regulation</keyword>
<dbReference type="EMBL" id="WVUK01000054">
    <property type="protein sequence ID" value="KAF7494068.1"/>
    <property type="molecule type" value="Genomic_DNA"/>
</dbReference>
<reference evidence="10" key="3">
    <citation type="submission" date="2022-06" db="UniProtKB">
        <authorList>
            <consortium name="EnsemblMetazoa"/>
        </authorList>
    </citation>
    <scope>IDENTIFICATION</scope>
</reference>
<evidence type="ECO:0000256" key="2">
    <source>
        <dbReference type="ARBA" id="ARBA00022782"/>
    </source>
</evidence>
<dbReference type="GO" id="GO:0046983">
    <property type="term" value="F:protein dimerization activity"/>
    <property type="evidence" value="ECO:0007669"/>
    <property type="project" value="InterPro"/>
</dbReference>
<dbReference type="GO" id="GO:0000981">
    <property type="term" value="F:DNA-binding transcription factor activity, RNA polymerase II-specific"/>
    <property type="evidence" value="ECO:0007669"/>
    <property type="project" value="TreeGrafter"/>
</dbReference>
<evidence type="ECO:0000313" key="10">
    <source>
        <dbReference type="EnsemblMetazoa" id="KAF7494068.1"/>
    </source>
</evidence>
<name>A0A834VHT7_SARSC</name>
<dbReference type="InterPro" id="IPR011598">
    <property type="entry name" value="bHLH_dom"/>
</dbReference>
<gene>
    <name evidence="9" type="ORF">SSS_1485</name>
</gene>
<keyword evidence="5" id="KW-0804">Transcription</keyword>
<sequence>MKQTTALSSMKLQSNETISIKSNNSNRSKRSNRCRSIENRKTSKRSFLSSSSSSTTTKQFPLMYLDSSTLRSMKRIKKEIIESDREENGDQEDEDYNDNNNDDDGDGDDFGDEIECHRRQRSNRSILSDHIITQQRVIANDRERKRTESLNKAFSELRRIIPTLPSDKLSKFQTLKLASRYIEFLDHMLATANNTQPEQLQSRQISAPISSSSLPINYHPQHQHQNQNQHQHHQSPLNYNHQESVTIHFDTLNGTATRSLMPMMNQNESSDTLSTIERFDPNYCSGIIETTKSIHSGSLQSFNDQTMIFETFDSKQTVPSPSRSSPTSISSSSILPQSNNSILSEHPYSDQFETKNENNTTIYELQNVPTQKSINNQQQMDFIPYAFSMWRMQQLDSIQSVPESVHQVPLFLIHN</sequence>
<evidence type="ECO:0000256" key="5">
    <source>
        <dbReference type="ARBA" id="ARBA00023163"/>
    </source>
</evidence>
<proteinExistence type="predicted"/>
<dbReference type="Gene3D" id="4.10.280.10">
    <property type="entry name" value="Helix-loop-helix DNA-binding domain"/>
    <property type="match status" value="1"/>
</dbReference>
<feature type="domain" description="BHLH" evidence="8">
    <location>
        <begin position="134"/>
        <end position="185"/>
    </location>
</feature>
<organism evidence="9">
    <name type="scientific">Sarcoptes scabiei</name>
    <name type="common">Itch mite</name>
    <name type="synonym">Acarus scabiei</name>
    <dbReference type="NCBI Taxonomy" id="52283"/>
    <lineage>
        <taxon>Eukaryota</taxon>
        <taxon>Metazoa</taxon>
        <taxon>Ecdysozoa</taxon>
        <taxon>Arthropoda</taxon>
        <taxon>Chelicerata</taxon>
        <taxon>Arachnida</taxon>
        <taxon>Acari</taxon>
        <taxon>Acariformes</taxon>
        <taxon>Sarcoptiformes</taxon>
        <taxon>Astigmata</taxon>
        <taxon>Psoroptidia</taxon>
        <taxon>Sarcoptoidea</taxon>
        <taxon>Sarcoptidae</taxon>
        <taxon>Sarcoptinae</taxon>
        <taxon>Sarcoptes</taxon>
    </lineage>
</organism>
<dbReference type="Proteomes" id="UP000070412">
    <property type="component" value="Unassembled WGS sequence"/>
</dbReference>
<protein>
    <submittedName>
        <fullName evidence="9">Twist-related protein</fullName>
    </submittedName>
</protein>
<evidence type="ECO:0000256" key="1">
    <source>
        <dbReference type="ARBA" id="ARBA00022473"/>
    </source>
</evidence>
<dbReference type="PANTHER" id="PTHR23349">
    <property type="entry name" value="BASIC HELIX-LOOP-HELIX TRANSCRIPTION FACTOR, TWIST"/>
    <property type="match status" value="1"/>
</dbReference>
<feature type="compositionally biased region" description="Low complexity" evidence="7">
    <location>
        <begin position="45"/>
        <end position="56"/>
    </location>
</feature>
<keyword evidence="11" id="KW-1185">Reference proteome</keyword>
<dbReference type="EnsemblMetazoa" id="SSS_1485s_mrna">
    <property type="protein sequence ID" value="KAF7494068.1"/>
    <property type="gene ID" value="SSS_1485"/>
</dbReference>
<dbReference type="SUPFAM" id="SSF47459">
    <property type="entry name" value="HLH, helix-loop-helix DNA-binding domain"/>
    <property type="match status" value="1"/>
</dbReference>
<feature type="compositionally biased region" description="Acidic residues" evidence="7">
    <location>
        <begin position="89"/>
        <end position="113"/>
    </location>
</feature>
<dbReference type="OrthoDB" id="8583783at2759"/>
<dbReference type="PANTHER" id="PTHR23349:SF50">
    <property type="entry name" value="PROTEIN TWIST"/>
    <property type="match status" value="1"/>
</dbReference>
<evidence type="ECO:0000256" key="7">
    <source>
        <dbReference type="SAM" id="MobiDB-lite"/>
    </source>
</evidence>
<evidence type="ECO:0000256" key="3">
    <source>
        <dbReference type="ARBA" id="ARBA00023015"/>
    </source>
</evidence>
<accession>A0A834VHT7</accession>
<dbReference type="SMART" id="SM00353">
    <property type="entry name" value="HLH"/>
    <property type="match status" value="1"/>
</dbReference>
<keyword evidence="4" id="KW-0238">DNA-binding</keyword>
<dbReference type="PROSITE" id="PS50888">
    <property type="entry name" value="BHLH"/>
    <property type="match status" value="1"/>
</dbReference>
<feature type="compositionally biased region" description="Polar residues" evidence="7">
    <location>
        <begin position="1"/>
        <end position="17"/>
    </location>
</feature>
<dbReference type="Pfam" id="PF00010">
    <property type="entry name" value="HLH"/>
    <property type="match status" value="1"/>
</dbReference>
<feature type="compositionally biased region" description="Low complexity" evidence="7">
    <location>
        <begin position="319"/>
        <end position="344"/>
    </location>
</feature>
<keyword evidence="2" id="KW-0221">Differentiation</keyword>
<feature type="region of interest" description="Disordered" evidence="7">
    <location>
        <begin position="1"/>
        <end position="56"/>
    </location>
</feature>
<dbReference type="GO" id="GO:0030154">
    <property type="term" value="P:cell differentiation"/>
    <property type="evidence" value="ECO:0007669"/>
    <property type="project" value="UniProtKB-KW"/>
</dbReference>
<evidence type="ECO:0000313" key="9">
    <source>
        <dbReference type="EMBL" id="KAF7494068.1"/>
    </source>
</evidence>
<dbReference type="InterPro" id="IPR036638">
    <property type="entry name" value="HLH_DNA-bd_sf"/>
</dbReference>
<dbReference type="GO" id="GO:0000977">
    <property type="term" value="F:RNA polymerase II transcription regulatory region sequence-specific DNA binding"/>
    <property type="evidence" value="ECO:0007669"/>
    <property type="project" value="TreeGrafter"/>
</dbReference>
<evidence type="ECO:0000256" key="6">
    <source>
        <dbReference type="ARBA" id="ARBA00023242"/>
    </source>
</evidence>
<keyword evidence="1" id="KW-0217">Developmental protein</keyword>
<evidence type="ECO:0000259" key="8">
    <source>
        <dbReference type="PROSITE" id="PS50888"/>
    </source>
</evidence>
<keyword evidence="6" id="KW-0539">Nucleus</keyword>
<evidence type="ECO:0000313" key="11">
    <source>
        <dbReference type="Proteomes" id="UP000070412"/>
    </source>
</evidence>
<feature type="compositionally biased region" description="Low complexity" evidence="7">
    <location>
        <begin position="201"/>
        <end position="216"/>
    </location>
</feature>
<reference evidence="11" key="1">
    <citation type="journal article" date="2020" name="PLoS Negl. Trop. Dis.">
        <title>High-quality nuclear genome for Sarcoptes scabiei-A critical resource for a neglected parasite.</title>
        <authorList>
            <person name="Korhonen P.K."/>
            <person name="Gasser R.B."/>
            <person name="Ma G."/>
            <person name="Wang T."/>
            <person name="Stroehlein A.J."/>
            <person name="Young N.D."/>
            <person name="Ang C.S."/>
            <person name="Fernando D.D."/>
            <person name="Lu H.C."/>
            <person name="Taylor S."/>
            <person name="Reynolds S.L."/>
            <person name="Mofiz E."/>
            <person name="Najaraj S.H."/>
            <person name="Gowda H."/>
            <person name="Madugundu A."/>
            <person name="Renuse S."/>
            <person name="Holt D."/>
            <person name="Pandey A."/>
            <person name="Papenfuss A.T."/>
            <person name="Fischer K."/>
        </authorList>
    </citation>
    <scope>NUCLEOTIDE SEQUENCE [LARGE SCALE GENOMIC DNA]</scope>
</reference>
<reference evidence="9" key="2">
    <citation type="submission" date="2020-01" db="EMBL/GenBank/DDBJ databases">
        <authorList>
            <person name="Korhonen P.K.K."/>
            <person name="Guangxu M.G."/>
            <person name="Wang T.W."/>
            <person name="Stroehlein A.J.S."/>
            <person name="Young N.D."/>
            <person name="Ang C.-S.A."/>
            <person name="Fernando D.W.F."/>
            <person name="Lu H.L."/>
            <person name="Taylor S.T."/>
            <person name="Ehtesham M.E.M."/>
            <person name="Najaraj S.H.N."/>
            <person name="Harsha G.H.G."/>
            <person name="Madugundu A.M."/>
            <person name="Renuse S.R."/>
            <person name="Holt D.H."/>
            <person name="Pandey A.P."/>
            <person name="Papenfuss A.P."/>
            <person name="Gasser R.B.G."/>
            <person name="Fischer K.F."/>
        </authorList>
    </citation>
    <scope>NUCLEOTIDE SEQUENCE</scope>
    <source>
        <strain evidence="9">SSS_KF_BRIS2020</strain>
    </source>
</reference>